<sequence>MENAAVRKWVAQAEEEAFERERAAALAPPARAPLGGQPARRRPRVELEVQRELTDEALSEEAGEEAGDEAPTPRRRSQCRQLAPAEETPRHIHVTLLSAAAIKDVEVLSPGMELAAAEKEPHA</sequence>
<organism evidence="2">
    <name type="scientific">Alexandrium catenella</name>
    <name type="common">Red tide dinoflagellate</name>
    <name type="synonym">Gonyaulax catenella</name>
    <dbReference type="NCBI Taxonomy" id="2925"/>
    <lineage>
        <taxon>Eukaryota</taxon>
        <taxon>Sar</taxon>
        <taxon>Alveolata</taxon>
        <taxon>Dinophyceae</taxon>
        <taxon>Gonyaulacales</taxon>
        <taxon>Pyrocystaceae</taxon>
        <taxon>Alexandrium</taxon>
    </lineage>
</organism>
<dbReference type="AlphaFoldDB" id="A0A7S1RYF6"/>
<feature type="compositionally biased region" description="Low complexity" evidence="1">
    <location>
        <begin position="24"/>
        <end position="38"/>
    </location>
</feature>
<evidence type="ECO:0000313" key="2">
    <source>
        <dbReference type="EMBL" id="CAD9179029.1"/>
    </source>
</evidence>
<name>A0A7S1RYF6_ALECA</name>
<feature type="compositionally biased region" description="Basic and acidic residues" evidence="1">
    <location>
        <begin position="44"/>
        <end position="54"/>
    </location>
</feature>
<gene>
    <name evidence="2" type="ORF">ACAT0790_LOCUS55801</name>
</gene>
<accession>A0A7S1RYF6</accession>
<dbReference type="EMBL" id="HBGE01093721">
    <property type="protein sequence ID" value="CAD9179029.1"/>
    <property type="molecule type" value="Transcribed_RNA"/>
</dbReference>
<reference evidence="2" key="1">
    <citation type="submission" date="2021-01" db="EMBL/GenBank/DDBJ databases">
        <authorList>
            <person name="Corre E."/>
            <person name="Pelletier E."/>
            <person name="Niang G."/>
            <person name="Scheremetjew M."/>
            <person name="Finn R."/>
            <person name="Kale V."/>
            <person name="Holt S."/>
            <person name="Cochrane G."/>
            <person name="Meng A."/>
            <person name="Brown T."/>
            <person name="Cohen L."/>
        </authorList>
    </citation>
    <scope>NUCLEOTIDE SEQUENCE</scope>
    <source>
        <strain evidence="2">OF101</strain>
    </source>
</reference>
<protein>
    <submittedName>
        <fullName evidence="2">Uncharacterized protein</fullName>
    </submittedName>
</protein>
<feature type="compositionally biased region" description="Acidic residues" evidence="1">
    <location>
        <begin position="55"/>
        <end position="68"/>
    </location>
</feature>
<evidence type="ECO:0000256" key="1">
    <source>
        <dbReference type="SAM" id="MobiDB-lite"/>
    </source>
</evidence>
<feature type="region of interest" description="Disordered" evidence="1">
    <location>
        <begin position="20"/>
        <end position="91"/>
    </location>
</feature>
<proteinExistence type="predicted"/>